<accession>A0A9P6B619</accession>
<keyword evidence="2" id="KW-1185">Reference proteome</keyword>
<sequence length="97" mass="10913">MYQRQYLSRSACAVPCVTSVRIWCRTRRQSEHGTRPSSAGQGVYVARCVMAHHASSSRHCDCNMYVSLIAASADRFPQDRFGNQPYGLVHHLYGLGH</sequence>
<dbReference type="AlphaFoldDB" id="A0A9P6B619"/>
<reference evidence="1" key="1">
    <citation type="journal article" date="2020" name="Nat. Commun.">
        <title>Large-scale genome sequencing of mycorrhizal fungi provides insights into the early evolution of symbiotic traits.</title>
        <authorList>
            <person name="Miyauchi S."/>
            <person name="Kiss E."/>
            <person name="Kuo A."/>
            <person name="Drula E."/>
            <person name="Kohler A."/>
            <person name="Sanchez-Garcia M."/>
            <person name="Morin E."/>
            <person name="Andreopoulos B."/>
            <person name="Barry K.W."/>
            <person name="Bonito G."/>
            <person name="Buee M."/>
            <person name="Carver A."/>
            <person name="Chen C."/>
            <person name="Cichocki N."/>
            <person name="Clum A."/>
            <person name="Culley D."/>
            <person name="Crous P.W."/>
            <person name="Fauchery L."/>
            <person name="Girlanda M."/>
            <person name="Hayes R.D."/>
            <person name="Keri Z."/>
            <person name="LaButti K."/>
            <person name="Lipzen A."/>
            <person name="Lombard V."/>
            <person name="Magnuson J."/>
            <person name="Maillard F."/>
            <person name="Murat C."/>
            <person name="Nolan M."/>
            <person name="Ohm R.A."/>
            <person name="Pangilinan J."/>
            <person name="Pereira M.F."/>
            <person name="Perotto S."/>
            <person name="Peter M."/>
            <person name="Pfister S."/>
            <person name="Riley R."/>
            <person name="Sitrit Y."/>
            <person name="Stielow J.B."/>
            <person name="Szollosi G."/>
            <person name="Zifcakova L."/>
            <person name="Stursova M."/>
            <person name="Spatafora J.W."/>
            <person name="Tedersoo L."/>
            <person name="Vaario L.M."/>
            <person name="Yamada A."/>
            <person name="Yan M."/>
            <person name="Wang P."/>
            <person name="Xu J."/>
            <person name="Bruns T."/>
            <person name="Baldrian P."/>
            <person name="Vilgalys R."/>
            <person name="Dunand C."/>
            <person name="Henrissat B."/>
            <person name="Grigoriev I.V."/>
            <person name="Hibbett D."/>
            <person name="Nagy L.G."/>
            <person name="Martin F.M."/>
        </authorList>
    </citation>
    <scope>NUCLEOTIDE SEQUENCE</scope>
    <source>
        <strain evidence="1">UP504</strain>
    </source>
</reference>
<evidence type="ECO:0000313" key="1">
    <source>
        <dbReference type="EMBL" id="KAF9516961.1"/>
    </source>
</evidence>
<evidence type="ECO:0000313" key="2">
    <source>
        <dbReference type="Proteomes" id="UP000886523"/>
    </source>
</evidence>
<name>A0A9P6B619_9AGAM</name>
<organism evidence="1 2">
    <name type="scientific">Hydnum rufescens UP504</name>
    <dbReference type="NCBI Taxonomy" id="1448309"/>
    <lineage>
        <taxon>Eukaryota</taxon>
        <taxon>Fungi</taxon>
        <taxon>Dikarya</taxon>
        <taxon>Basidiomycota</taxon>
        <taxon>Agaricomycotina</taxon>
        <taxon>Agaricomycetes</taxon>
        <taxon>Cantharellales</taxon>
        <taxon>Hydnaceae</taxon>
        <taxon>Hydnum</taxon>
    </lineage>
</organism>
<proteinExistence type="predicted"/>
<dbReference type="EMBL" id="MU128935">
    <property type="protein sequence ID" value="KAF9516961.1"/>
    <property type="molecule type" value="Genomic_DNA"/>
</dbReference>
<dbReference type="Proteomes" id="UP000886523">
    <property type="component" value="Unassembled WGS sequence"/>
</dbReference>
<protein>
    <submittedName>
        <fullName evidence="1">Uncharacterized protein</fullName>
    </submittedName>
</protein>
<gene>
    <name evidence="1" type="ORF">BS47DRAFT_586506</name>
</gene>
<comment type="caution">
    <text evidence="1">The sequence shown here is derived from an EMBL/GenBank/DDBJ whole genome shotgun (WGS) entry which is preliminary data.</text>
</comment>